<protein>
    <recommendedName>
        <fullName evidence="1">NADH:ubiquinone oxidoreductase 30kDa subunit domain-containing protein</fullName>
    </recommendedName>
</protein>
<name>A0A5J5IIZ7_9BACT</name>
<dbReference type="Pfam" id="PF00329">
    <property type="entry name" value="Complex1_30kDa"/>
    <property type="match status" value="1"/>
</dbReference>
<dbReference type="InterPro" id="IPR037232">
    <property type="entry name" value="NADH_quin_OxRdtase_su_C/D-like"/>
</dbReference>
<feature type="domain" description="NADH:ubiquinone oxidoreductase 30kDa subunit" evidence="1">
    <location>
        <begin position="21"/>
        <end position="112"/>
    </location>
</feature>
<organism evidence="2 3">
    <name type="scientific">Ginsengibacter hankyongi</name>
    <dbReference type="NCBI Taxonomy" id="2607284"/>
    <lineage>
        <taxon>Bacteria</taxon>
        <taxon>Pseudomonadati</taxon>
        <taxon>Bacteroidota</taxon>
        <taxon>Chitinophagia</taxon>
        <taxon>Chitinophagales</taxon>
        <taxon>Chitinophagaceae</taxon>
        <taxon>Ginsengibacter</taxon>
    </lineage>
</organism>
<dbReference type="GO" id="GO:0008137">
    <property type="term" value="F:NADH dehydrogenase (ubiquinone) activity"/>
    <property type="evidence" value="ECO:0007669"/>
    <property type="project" value="InterPro"/>
</dbReference>
<keyword evidence="3" id="KW-1185">Reference proteome</keyword>
<dbReference type="Gene3D" id="3.30.460.80">
    <property type="entry name" value="NADH:ubiquinone oxidoreductase, 30kDa subunit"/>
    <property type="match status" value="1"/>
</dbReference>
<dbReference type="EMBL" id="VYQF01000001">
    <property type="protein sequence ID" value="KAA9040926.1"/>
    <property type="molecule type" value="Genomic_DNA"/>
</dbReference>
<evidence type="ECO:0000313" key="3">
    <source>
        <dbReference type="Proteomes" id="UP000326903"/>
    </source>
</evidence>
<dbReference type="SUPFAM" id="SSF143243">
    <property type="entry name" value="Nqo5-like"/>
    <property type="match status" value="1"/>
</dbReference>
<comment type="caution">
    <text evidence="2">The sequence shown here is derived from an EMBL/GenBank/DDBJ whole genome shotgun (WGS) entry which is preliminary data.</text>
</comment>
<sequence length="113" mass="13094">MNRIETSIDKVKDDIRNFYKPDLYHFVVINAVDLGEKIEVQWFFCEYANPSNIIAFCVQINPDEEIPSIRDIVESSWVAEAELVDLMNIKIQNTAKGFVLEPDFESGPLRKKK</sequence>
<accession>A0A5J5IIZ7</accession>
<evidence type="ECO:0000313" key="2">
    <source>
        <dbReference type="EMBL" id="KAA9040926.1"/>
    </source>
</evidence>
<proteinExistence type="predicted"/>
<dbReference type="InterPro" id="IPR001268">
    <property type="entry name" value="NADH_UbQ_OxRdtase_30kDa_su"/>
</dbReference>
<dbReference type="RefSeq" id="WP_150413015.1">
    <property type="nucleotide sequence ID" value="NZ_VYQF01000001.1"/>
</dbReference>
<gene>
    <name evidence="2" type="ORF">FW778_02490</name>
</gene>
<reference evidence="2 3" key="1">
    <citation type="submission" date="2019-09" db="EMBL/GenBank/DDBJ databases">
        <title>Draft genome sequence of Ginsengibacter sp. BR5-29.</title>
        <authorList>
            <person name="Im W.-T."/>
        </authorList>
    </citation>
    <scope>NUCLEOTIDE SEQUENCE [LARGE SCALE GENOMIC DNA]</scope>
    <source>
        <strain evidence="2 3">BR5-29</strain>
    </source>
</reference>
<dbReference type="Proteomes" id="UP000326903">
    <property type="component" value="Unassembled WGS sequence"/>
</dbReference>
<dbReference type="AlphaFoldDB" id="A0A5J5IIZ7"/>
<evidence type="ECO:0000259" key="1">
    <source>
        <dbReference type="Pfam" id="PF00329"/>
    </source>
</evidence>